<comment type="subcellular location">
    <subcellularLocation>
        <location evidence="1">Membrane</location>
        <topology evidence="1">Multi-pass membrane protein</topology>
    </subcellularLocation>
</comment>
<dbReference type="InterPro" id="IPR039421">
    <property type="entry name" value="Type_1_exporter"/>
</dbReference>
<dbReference type="Gene3D" id="1.20.1560.10">
    <property type="entry name" value="ABC transporter type 1, transmembrane domain"/>
    <property type="match status" value="1"/>
</dbReference>
<dbReference type="SMART" id="SM00382">
    <property type="entry name" value="AAA"/>
    <property type="match status" value="1"/>
</dbReference>
<dbReference type="SUPFAM" id="SSF52540">
    <property type="entry name" value="P-loop containing nucleoside triphosphate hydrolases"/>
    <property type="match status" value="1"/>
</dbReference>
<dbReference type="PANTHER" id="PTHR24221:SF630">
    <property type="entry name" value="ABC TRANSPORTER B FAMILY MEMBER 29, CHLOROPLASTIC"/>
    <property type="match status" value="1"/>
</dbReference>
<dbReference type="Proteomes" id="UP000594263">
    <property type="component" value="Unplaced"/>
</dbReference>
<dbReference type="PROSITE" id="PS50893">
    <property type="entry name" value="ABC_TRANSPORTER_2"/>
    <property type="match status" value="1"/>
</dbReference>
<evidence type="ECO:0000256" key="8">
    <source>
        <dbReference type="SAM" id="Phobius"/>
    </source>
</evidence>
<evidence type="ECO:0000256" key="2">
    <source>
        <dbReference type="ARBA" id="ARBA00022448"/>
    </source>
</evidence>
<dbReference type="GO" id="GO:0016020">
    <property type="term" value="C:membrane"/>
    <property type="evidence" value="ECO:0007669"/>
    <property type="project" value="UniProtKB-SubCell"/>
</dbReference>
<feature type="domain" description="ABC transporter" evidence="9">
    <location>
        <begin position="396"/>
        <end position="633"/>
    </location>
</feature>
<dbReference type="InterPro" id="IPR011527">
    <property type="entry name" value="ABC1_TM_dom"/>
</dbReference>
<name>A0A7N0V0H4_KALFE</name>
<feature type="transmembrane region" description="Helical" evidence="8">
    <location>
        <begin position="215"/>
        <end position="238"/>
    </location>
</feature>
<keyword evidence="7 8" id="KW-0472">Membrane</keyword>
<evidence type="ECO:0000313" key="11">
    <source>
        <dbReference type="EnsemblPlants" id="Kaladp0095s0172.1.v1.1"/>
    </source>
</evidence>
<evidence type="ECO:0000256" key="7">
    <source>
        <dbReference type="ARBA" id="ARBA00023136"/>
    </source>
</evidence>
<dbReference type="AlphaFoldDB" id="A0A7N0V0H4"/>
<dbReference type="GO" id="GO:0140359">
    <property type="term" value="F:ABC-type transporter activity"/>
    <property type="evidence" value="ECO:0007669"/>
    <property type="project" value="InterPro"/>
</dbReference>
<dbReference type="PROSITE" id="PS50929">
    <property type="entry name" value="ABC_TM1F"/>
    <property type="match status" value="1"/>
</dbReference>
<dbReference type="Pfam" id="PF00664">
    <property type="entry name" value="ABC_membrane"/>
    <property type="match status" value="1"/>
</dbReference>
<dbReference type="Gramene" id="Kaladp0095s0172.1.v1.1">
    <property type="protein sequence ID" value="Kaladp0095s0172.1.v1.1"/>
    <property type="gene ID" value="Kaladp0095s0172.v1.1"/>
</dbReference>
<keyword evidence="6 8" id="KW-1133">Transmembrane helix</keyword>
<dbReference type="GO" id="GO:0005524">
    <property type="term" value="F:ATP binding"/>
    <property type="evidence" value="ECO:0007669"/>
    <property type="project" value="UniProtKB-KW"/>
</dbReference>
<feature type="domain" description="ABC transmembrane type-1" evidence="10">
    <location>
        <begin position="77"/>
        <end position="362"/>
    </location>
</feature>
<evidence type="ECO:0000256" key="6">
    <source>
        <dbReference type="ARBA" id="ARBA00022989"/>
    </source>
</evidence>
<dbReference type="InterPro" id="IPR036640">
    <property type="entry name" value="ABC1_TM_sf"/>
</dbReference>
<dbReference type="GO" id="GO:0016887">
    <property type="term" value="F:ATP hydrolysis activity"/>
    <property type="evidence" value="ECO:0007669"/>
    <property type="project" value="InterPro"/>
</dbReference>
<dbReference type="PROSITE" id="PS00211">
    <property type="entry name" value="ABC_TRANSPORTER_1"/>
    <property type="match status" value="1"/>
</dbReference>
<keyword evidence="2" id="KW-0813">Transport</keyword>
<proteinExistence type="predicted"/>
<evidence type="ECO:0000313" key="12">
    <source>
        <dbReference type="Proteomes" id="UP000594263"/>
    </source>
</evidence>
<evidence type="ECO:0000256" key="4">
    <source>
        <dbReference type="ARBA" id="ARBA00022741"/>
    </source>
</evidence>
<accession>A0A7N0V0H4</accession>
<dbReference type="SUPFAM" id="SSF90123">
    <property type="entry name" value="ABC transporter transmembrane region"/>
    <property type="match status" value="1"/>
</dbReference>
<evidence type="ECO:0000259" key="9">
    <source>
        <dbReference type="PROSITE" id="PS50893"/>
    </source>
</evidence>
<evidence type="ECO:0008006" key="13">
    <source>
        <dbReference type="Google" id="ProtNLM"/>
    </source>
</evidence>
<keyword evidence="4" id="KW-0547">Nucleotide-binding</keyword>
<dbReference type="PANTHER" id="PTHR24221">
    <property type="entry name" value="ATP-BINDING CASSETTE SUB-FAMILY B"/>
    <property type="match status" value="1"/>
</dbReference>
<evidence type="ECO:0000259" key="10">
    <source>
        <dbReference type="PROSITE" id="PS50929"/>
    </source>
</evidence>
<dbReference type="InterPro" id="IPR003593">
    <property type="entry name" value="AAA+_ATPase"/>
</dbReference>
<dbReference type="FunFam" id="3.40.50.300:FF:001371">
    <property type="entry name" value="ABC transporter ATP-binding protein"/>
    <property type="match status" value="1"/>
</dbReference>
<evidence type="ECO:0000256" key="1">
    <source>
        <dbReference type="ARBA" id="ARBA00004141"/>
    </source>
</evidence>
<dbReference type="OMA" id="PLMNIIG"/>
<dbReference type="FunFam" id="1.20.1560.10:FF:000096">
    <property type="entry name" value="ABC transporter related"/>
    <property type="match status" value="1"/>
</dbReference>
<dbReference type="InterPro" id="IPR003439">
    <property type="entry name" value="ABC_transporter-like_ATP-bd"/>
</dbReference>
<dbReference type="InterPro" id="IPR017871">
    <property type="entry name" value="ABC_transporter-like_CS"/>
</dbReference>
<dbReference type="Pfam" id="PF00005">
    <property type="entry name" value="ABC_tran"/>
    <property type="match status" value="1"/>
</dbReference>
<evidence type="ECO:0000256" key="3">
    <source>
        <dbReference type="ARBA" id="ARBA00022692"/>
    </source>
</evidence>
<keyword evidence="5" id="KW-0067">ATP-binding</keyword>
<evidence type="ECO:0000256" key="5">
    <source>
        <dbReference type="ARBA" id="ARBA00022840"/>
    </source>
</evidence>
<keyword evidence="12" id="KW-1185">Reference proteome</keyword>
<dbReference type="EnsemblPlants" id="Kaladp0095s0172.1.v1.1">
    <property type="protein sequence ID" value="Kaladp0095s0172.1.v1.1"/>
    <property type="gene ID" value="Kaladp0095s0172.v1.1"/>
</dbReference>
<dbReference type="CDD" id="cd07346">
    <property type="entry name" value="ABC_6TM_exporters"/>
    <property type="match status" value="1"/>
</dbReference>
<protein>
    <recommendedName>
        <fullName evidence="13">ABC transporter B family member 29, chloroplastic</fullName>
    </recommendedName>
</protein>
<keyword evidence="3 8" id="KW-0812">Transmembrane</keyword>
<feature type="transmembrane region" description="Helical" evidence="8">
    <location>
        <begin position="302"/>
        <end position="322"/>
    </location>
</feature>
<dbReference type="Gene3D" id="3.40.50.300">
    <property type="entry name" value="P-loop containing nucleotide triphosphate hydrolases"/>
    <property type="match status" value="1"/>
</dbReference>
<organism evidence="11 12">
    <name type="scientific">Kalanchoe fedtschenkoi</name>
    <name type="common">Lavender scallops</name>
    <name type="synonym">South American air plant</name>
    <dbReference type="NCBI Taxonomy" id="63787"/>
    <lineage>
        <taxon>Eukaryota</taxon>
        <taxon>Viridiplantae</taxon>
        <taxon>Streptophyta</taxon>
        <taxon>Embryophyta</taxon>
        <taxon>Tracheophyta</taxon>
        <taxon>Spermatophyta</taxon>
        <taxon>Magnoliopsida</taxon>
        <taxon>eudicotyledons</taxon>
        <taxon>Gunneridae</taxon>
        <taxon>Pentapetalae</taxon>
        <taxon>Saxifragales</taxon>
        <taxon>Crassulaceae</taxon>
        <taxon>Kalanchoe</taxon>
    </lineage>
</organism>
<dbReference type="InterPro" id="IPR027417">
    <property type="entry name" value="P-loop_NTPase"/>
</dbReference>
<sequence>MSLLQIRLSSPSLHSTNLTLRLNPSPTLLLRPTPSPKCRLYLRSSLAAPPPKPPQPHYRTLRALSLIKPFVQSEWRAILLGWVCSAASVYALSRIVPKVGNLASVLTAVDRAGLRDQGLVIAAAVLGRSVASYWQQALLWGAALRSVDGIRAFAFGRVLGRDLGFFEGSGGVSSGDVAYRITAEASDVADTVYSLLNTIVPSTLQLAAMATQMVIISPALSLVSTLVVPCVAFLIAYLGEKLRKVSKRANLSMAALSAYLNEVLPAILFVKANNSELQERHRFRNFAAAELTERLKKKKMKVLIPQVVQMTYFGSLSVFLVGSQLVSGGSFDASNVVAFLASLGLLIDPIQGLGKAYNELKEGEPAIERLFDLARCRSQVTEKPDAVDLKTVSGDVKFCDISFQYGQNSPLILNGLNLHIKPGETVALVGPSGGGKTTLAKLILRLYNPSHGSIYIDNHDISSIRLESLRSHVGLVSQDVTLFTGTVAENIGYRDLMTEIDMERVEHAARVANADEFIRTLPEQYDTKVGPRGSRLSGGQKQRISIARAIYQNCSILILDEATSALDSQSELLVRQALLRLMEDRTVLVIAHKLETVMTADRIFLLVGGTLREIPASSLLSDHHESLIASGIVI</sequence>
<reference evidence="11" key="1">
    <citation type="submission" date="2021-01" db="UniProtKB">
        <authorList>
            <consortium name="EnsemblPlants"/>
        </authorList>
    </citation>
    <scope>IDENTIFICATION</scope>
</reference>